<proteinExistence type="predicted"/>
<gene>
    <name evidence="2" type="ORF">PR048_024080</name>
</gene>
<sequence length="161" mass="18156">MKMFSSAMRVCRCRRVFTRQLAKSFADRIPANVSGAEIINDNSNEEKTDTLDGHESTKNSDSKIDSLISEVDACIISEENPRSALEPPSDGTDLTDLGPYFKPTFNFAAYINKSPSLQELVKLGVDLHKLEHKKGVPEFILTLDFERDMKEHIRYEFIPGS</sequence>
<name>A0ABQ9GVZ8_9NEOP</name>
<evidence type="ECO:0000313" key="2">
    <source>
        <dbReference type="EMBL" id="KAJ8876171.1"/>
    </source>
</evidence>
<dbReference type="Proteomes" id="UP001159363">
    <property type="component" value="Chromosome 8"/>
</dbReference>
<protein>
    <submittedName>
        <fullName evidence="2">Uncharacterized protein</fullName>
    </submittedName>
</protein>
<evidence type="ECO:0000313" key="3">
    <source>
        <dbReference type="Proteomes" id="UP001159363"/>
    </source>
</evidence>
<evidence type="ECO:0000256" key="1">
    <source>
        <dbReference type="SAM" id="MobiDB-lite"/>
    </source>
</evidence>
<organism evidence="2 3">
    <name type="scientific">Dryococelus australis</name>
    <dbReference type="NCBI Taxonomy" id="614101"/>
    <lineage>
        <taxon>Eukaryota</taxon>
        <taxon>Metazoa</taxon>
        <taxon>Ecdysozoa</taxon>
        <taxon>Arthropoda</taxon>
        <taxon>Hexapoda</taxon>
        <taxon>Insecta</taxon>
        <taxon>Pterygota</taxon>
        <taxon>Neoptera</taxon>
        <taxon>Polyneoptera</taxon>
        <taxon>Phasmatodea</taxon>
        <taxon>Verophasmatodea</taxon>
        <taxon>Anareolatae</taxon>
        <taxon>Phasmatidae</taxon>
        <taxon>Eurycanthinae</taxon>
        <taxon>Dryococelus</taxon>
    </lineage>
</organism>
<keyword evidence="3" id="KW-1185">Reference proteome</keyword>
<reference evidence="2 3" key="1">
    <citation type="submission" date="2023-02" db="EMBL/GenBank/DDBJ databases">
        <title>LHISI_Scaffold_Assembly.</title>
        <authorList>
            <person name="Stuart O.P."/>
            <person name="Cleave R."/>
            <person name="Magrath M.J.L."/>
            <person name="Mikheyev A.S."/>
        </authorList>
    </citation>
    <scope>NUCLEOTIDE SEQUENCE [LARGE SCALE GENOMIC DNA]</scope>
    <source>
        <strain evidence="2">Daus_M_001</strain>
        <tissue evidence="2">Leg muscle</tissue>
    </source>
</reference>
<feature type="compositionally biased region" description="Basic and acidic residues" evidence="1">
    <location>
        <begin position="44"/>
        <end position="62"/>
    </location>
</feature>
<accession>A0ABQ9GVZ8</accession>
<dbReference type="EMBL" id="JARBHB010000009">
    <property type="protein sequence ID" value="KAJ8876171.1"/>
    <property type="molecule type" value="Genomic_DNA"/>
</dbReference>
<comment type="caution">
    <text evidence="2">The sequence shown here is derived from an EMBL/GenBank/DDBJ whole genome shotgun (WGS) entry which is preliminary data.</text>
</comment>
<feature type="region of interest" description="Disordered" evidence="1">
    <location>
        <begin position="37"/>
        <end position="62"/>
    </location>
</feature>